<feature type="region of interest" description="Disordered" evidence="1">
    <location>
        <begin position="58"/>
        <end position="126"/>
    </location>
</feature>
<keyword evidence="3" id="KW-1185">Reference proteome</keyword>
<feature type="compositionally biased region" description="Basic and acidic residues" evidence="1">
    <location>
        <begin position="117"/>
        <end position="126"/>
    </location>
</feature>
<reference evidence="2 3" key="1">
    <citation type="journal article" date="2021" name="Elife">
        <title>Chloroplast acquisition without the gene transfer in kleptoplastic sea slugs, Plakobranchus ocellatus.</title>
        <authorList>
            <person name="Maeda T."/>
            <person name="Takahashi S."/>
            <person name="Yoshida T."/>
            <person name="Shimamura S."/>
            <person name="Takaki Y."/>
            <person name="Nagai Y."/>
            <person name="Toyoda A."/>
            <person name="Suzuki Y."/>
            <person name="Arimoto A."/>
            <person name="Ishii H."/>
            <person name="Satoh N."/>
            <person name="Nishiyama T."/>
            <person name="Hasebe M."/>
            <person name="Maruyama T."/>
            <person name="Minagawa J."/>
            <person name="Obokata J."/>
            <person name="Shigenobu S."/>
        </authorList>
    </citation>
    <scope>NUCLEOTIDE SEQUENCE [LARGE SCALE GENOMIC DNA]</scope>
</reference>
<dbReference type="EMBL" id="BLXT01006999">
    <property type="protein sequence ID" value="GFO35554.1"/>
    <property type="molecule type" value="Genomic_DNA"/>
</dbReference>
<dbReference type="Proteomes" id="UP000735302">
    <property type="component" value="Unassembled WGS sequence"/>
</dbReference>
<proteinExistence type="predicted"/>
<gene>
    <name evidence="2" type="ORF">PoB_006205900</name>
</gene>
<sequence length="126" mass="14194">MDRANQYNHQIHPLQAITYAGADIAWQTIRGEENNGGVVGTSHYIQNNDTCQHDRVVDHRPSTRTTRALCPHTTASSGRTRREQAEAQALRQSGRQAGKQHKHQAGTTIMRKRARRSSGDKRRTLV</sequence>
<protein>
    <submittedName>
        <fullName evidence="2">Uncharacterized protein</fullName>
    </submittedName>
</protein>
<organism evidence="2 3">
    <name type="scientific">Plakobranchus ocellatus</name>
    <dbReference type="NCBI Taxonomy" id="259542"/>
    <lineage>
        <taxon>Eukaryota</taxon>
        <taxon>Metazoa</taxon>
        <taxon>Spiralia</taxon>
        <taxon>Lophotrochozoa</taxon>
        <taxon>Mollusca</taxon>
        <taxon>Gastropoda</taxon>
        <taxon>Heterobranchia</taxon>
        <taxon>Euthyneura</taxon>
        <taxon>Panpulmonata</taxon>
        <taxon>Sacoglossa</taxon>
        <taxon>Placobranchoidea</taxon>
        <taxon>Plakobranchidae</taxon>
        <taxon>Plakobranchus</taxon>
    </lineage>
</organism>
<comment type="caution">
    <text evidence="2">The sequence shown here is derived from an EMBL/GenBank/DDBJ whole genome shotgun (WGS) entry which is preliminary data.</text>
</comment>
<evidence type="ECO:0000313" key="2">
    <source>
        <dbReference type="EMBL" id="GFO35554.1"/>
    </source>
</evidence>
<accession>A0AAV4CUH2</accession>
<name>A0AAV4CUH2_9GAST</name>
<evidence type="ECO:0000313" key="3">
    <source>
        <dbReference type="Proteomes" id="UP000735302"/>
    </source>
</evidence>
<evidence type="ECO:0000256" key="1">
    <source>
        <dbReference type="SAM" id="MobiDB-lite"/>
    </source>
</evidence>
<dbReference type="AlphaFoldDB" id="A0AAV4CUH2"/>
<feature type="compositionally biased region" description="Basic residues" evidence="1">
    <location>
        <begin position="98"/>
        <end position="116"/>
    </location>
</feature>